<reference evidence="1" key="1">
    <citation type="submission" date="2019-12" db="EMBL/GenBank/DDBJ databases">
        <authorList>
            <person name="Scholz U."/>
            <person name="Mascher M."/>
            <person name="Fiebig A."/>
        </authorList>
    </citation>
    <scope>NUCLEOTIDE SEQUENCE</scope>
</reference>
<gene>
    <name evidence="1" type="ORF">SI7747_18019773</name>
    <name evidence="2" type="ORF">SI8410_18021259</name>
</gene>
<evidence type="ECO:0000313" key="3">
    <source>
        <dbReference type="Proteomes" id="UP000663760"/>
    </source>
</evidence>
<evidence type="ECO:0000313" key="2">
    <source>
        <dbReference type="EMBL" id="CAA7410581.1"/>
    </source>
</evidence>
<accession>A0A7I8JT54</accession>
<keyword evidence="3" id="KW-1185">Reference proteome</keyword>
<evidence type="ECO:0000313" key="1">
    <source>
        <dbReference type="EMBL" id="CAA2634357.1"/>
    </source>
</evidence>
<name>A0A7I8JT54_SPIIN</name>
<sequence>MAGTFDRLTQSPTFRAYQGRLPTIKTGAAAGYDLSGGQSVPAEYLGGGHCGAPLEQAGETWCEALPERGLLPPFEDRFADFPEPLRWRLIDCCRAAVEQCLRDVTAEIRGLTLGAAVPEDIFLYDSILAAAHITGVDAEETRWRLYAYLTAAEEQATAAAAAARRA</sequence>
<dbReference type="Proteomes" id="UP000663760">
    <property type="component" value="Chromosome 18"/>
</dbReference>
<dbReference type="AlphaFoldDB" id="A0A7I8JT54"/>
<organism evidence="1">
    <name type="scientific">Spirodela intermedia</name>
    <name type="common">Intermediate duckweed</name>
    <dbReference type="NCBI Taxonomy" id="51605"/>
    <lineage>
        <taxon>Eukaryota</taxon>
        <taxon>Viridiplantae</taxon>
        <taxon>Streptophyta</taxon>
        <taxon>Embryophyta</taxon>
        <taxon>Tracheophyta</taxon>
        <taxon>Spermatophyta</taxon>
        <taxon>Magnoliopsida</taxon>
        <taxon>Liliopsida</taxon>
        <taxon>Araceae</taxon>
        <taxon>Lemnoideae</taxon>
        <taxon>Spirodela</taxon>
    </lineage>
</organism>
<dbReference type="EMBL" id="LR743605">
    <property type="protein sequence ID" value="CAA2634357.1"/>
    <property type="molecule type" value="Genomic_DNA"/>
</dbReference>
<dbReference type="EMBL" id="LR746281">
    <property type="protein sequence ID" value="CAA7410581.1"/>
    <property type="molecule type" value="Genomic_DNA"/>
</dbReference>
<protein>
    <submittedName>
        <fullName evidence="1">Uncharacterized protein</fullName>
    </submittedName>
</protein>
<proteinExistence type="predicted"/>